<name>A0ABP5LDJ8_9ACTN</name>
<accession>A0ABP5LDJ8</accession>
<comment type="caution">
    <text evidence="1">The sequence shown here is derived from an EMBL/GenBank/DDBJ whole genome shotgun (WGS) entry which is preliminary data.</text>
</comment>
<sequence length="570" mass="62005">MREVWALFALLSRLLSARRADDDRWNTRPAKAHVLAVARTLTSATRVMDVLPLLRPQDGIELYITVNPGSAFTAGLDAYLESLDGITVLSWHEAVHRSFDLAVACTAHRSMHRLQAPLVVLPHGAGYNRLVRPTTGDGHSPAGLSRHELTWRGRLVPAVIGLSHEEQAERLRSAFPEALERTRVVGDPCFDRILESLTERDRYRQLLGAVAGRKLVVVSSTWSEHSLLGRSPGLPLRLVRELPVDEYAVAVVLHPNIWARHNPLGLLREAQESGLLVIPPRSGWQAALVAADWVVGDHGSVSFYGAALDRVTLLAATGEQELDPRSPSYAFGRGAPALDVDGPLEQQLRQAAEAHDRSRLAALTDRSLGERGQSARILREILYSYLAAVDEPKDDPWPTPYADPVPVDAGRATAYDVLGEATAEGVRIRRYPVGPDHTAARGFYAVTAGESRLRRLQSAEVIARTEARAEPEPLVWLEQTAARLPGLAVAVAALDEDRHLVRLRSGAVLEARAVRTWGSATPRLDPVVLGSALAVWQAANPGAEPAAAELVIVTAQRAVVRFTARPAGQS</sequence>
<dbReference type="SUPFAM" id="SSF53756">
    <property type="entry name" value="UDP-Glycosyltransferase/glycogen phosphorylase"/>
    <property type="match status" value="1"/>
</dbReference>
<evidence type="ECO:0000313" key="2">
    <source>
        <dbReference type="Proteomes" id="UP001422759"/>
    </source>
</evidence>
<dbReference type="RefSeq" id="WP_344465750.1">
    <property type="nucleotide sequence ID" value="NZ_BAAANT010000017.1"/>
</dbReference>
<keyword evidence="2" id="KW-1185">Reference proteome</keyword>
<dbReference type="EMBL" id="BAAANT010000017">
    <property type="protein sequence ID" value="GAA2145422.1"/>
    <property type="molecule type" value="Genomic_DNA"/>
</dbReference>
<proteinExistence type="predicted"/>
<protein>
    <submittedName>
        <fullName evidence="1">Uncharacterized protein</fullName>
    </submittedName>
</protein>
<reference evidence="2" key="1">
    <citation type="journal article" date="2019" name="Int. J. Syst. Evol. Microbiol.">
        <title>The Global Catalogue of Microorganisms (GCM) 10K type strain sequencing project: providing services to taxonomists for standard genome sequencing and annotation.</title>
        <authorList>
            <consortium name="The Broad Institute Genomics Platform"/>
            <consortium name="The Broad Institute Genome Sequencing Center for Infectious Disease"/>
            <person name="Wu L."/>
            <person name="Ma J."/>
        </authorList>
    </citation>
    <scope>NUCLEOTIDE SEQUENCE [LARGE SCALE GENOMIC DNA]</scope>
    <source>
        <strain evidence="2">JCM 14560</strain>
    </source>
</reference>
<gene>
    <name evidence="1" type="ORF">GCM10009760_34050</name>
</gene>
<evidence type="ECO:0000313" key="1">
    <source>
        <dbReference type="EMBL" id="GAA2145422.1"/>
    </source>
</evidence>
<dbReference type="Proteomes" id="UP001422759">
    <property type="component" value="Unassembled WGS sequence"/>
</dbReference>
<organism evidence="1 2">
    <name type="scientific">Kitasatospora kazusensis</name>
    <dbReference type="NCBI Taxonomy" id="407974"/>
    <lineage>
        <taxon>Bacteria</taxon>
        <taxon>Bacillati</taxon>
        <taxon>Actinomycetota</taxon>
        <taxon>Actinomycetes</taxon>
        <taxon>Kitasatosporales</taxon>
        <taxon>Streptomycetaceae</taxon>
        <taxon>Kitasatospora</taxon>
    </lineage>
</organism>